<dbReference type="GO" id="GO:0006897">
    <property type="term" value="P:endocytosis"/>
    <property type="evidence" value="ECO:0007669"/>
    <property type="project" value="TreeGrafter"/>
</dbReference>
<dbReference type="EMBL" id="JBBPFD010000425">
    <property type="protein sequence ID" value="KAK7878936.1"/>
    <property type="molecule type" value="Genomic_DNA"/>
</dbReference>
<name>A0AAW0MQE3_9GOBI</name>
<proteinExistence type="predicted"/>
<dbReference type="InterPro" id="IPR016024">
    <property type="entry name" value="ARM-type_fold"/>
</dbReference>
<dbReference type="InterPro" id="IPR040108">
    <property type="entry name" value="Laa1/Sip1/HEATR5"/>
</dbReference>
<dbReference type="InterPro" id="IPR011989">
    <property type="entry name" value="ARM-like"/>
</dbReference>
<evidence type="ECO:0000256" key="1">
    <source>
        <dbReference type="SAM" id="Phobius"/>
    </source>
</evidence>
<keyword evidence="1" id="KW-0472">Membrane</keyword>
<dbReference type="GO" id="GO:0030139">
    <property type="term" value="C:endocytic vesicle"/>
    <property type="evidence" value="ECO:0007669"/>
    <property type="project" value="TreeGrafter"/>
</dbReference>
<dbReference type="GO" id="GO:0008104">
    <property type="term" value="P:intracellular protein localization"/>
    <property type="evidence" value="ECO:0007669"/>
    <property type="project" value="TreeGrafter"/>
</dbReference>
<reference evidence="3" key="1">
    <citation type="submission" date="2024-04" db="EMBL/GenBank/DDBJ databases">
        <title>Salinicola lusitanus LLJ914,a marine bacterium isolated from the Okinawa Trough.</title>
        <authorList>
            <person name="Li J."/>
        </authorList>
    </citation>
    <scope>NUCLEOTIDE SEQUENCE [LARGE SCALE GENOMIC DNA]</scope>
</reference>
<protein>
    <submittedName>
        <fullName evidence="2">Uncharacterized protein</fullName>
    </submittedName>
</protein>
<dbReference type="GO" id="GO:0016020">
    <property type="term" value="C:membrane"/>
    <property type="evidence" value="ECO:0007669"/>
    <property type="project" value="TreeGrafter"/>
</dbReference>
<comment type="caution">
    <text evidence="2">The sequence shown here is derived from an EMBL/GenBank/DDBJ whole genome shotgun (WGS) entry which is preliminary data.</text>
</comment>
<dbReference type="AlphaFoldDB" id="A0AAW0MQE3"/>
<dbReference type="Gene3D" id="1.25.10.10">
    <property type="entry name" value="Leucine-rich Repeat Variant"/>
    <property type="match status" value="1"/>
</dbReference>
<feature type="transmembrane region" description="Helical" evidence="1">
    <location>
        <begin position="67"/>
        <end position="86"/>
    </location>
</feature>
<keyword evidence="1" id="KW-0812">Transmembrane</keyword>
<keyword evidence="3" id="KW-1185">Reference proteome</keyword>
<keyword evidence="1" id="KW-1133">Transmembrane helix</keyword>
<dbReference type="GO" id="GO:0042147">
    <property type="term" value="P:retrograde transport, endosome to Golgi"/>
    <property type="evidence" value="ECO:0007669"/>
    <property type="project" value="TreeGrafter"/>
</dbReference>
<organism evidence="2 3">
    <name type="scientific">Mugilogobius chulae</name>
    <name type="common">yellowstripe goby</name>
    <dbReference type="NCBI Taxonomy" id="88201"/>
    <lineage>
        <taxon>Eukaryota</taxon>
        <taxon>Metazoa</taxon>
        <taxon>Chordata</taxon>
        <taxon>Craniata</taxon>
        <taxon>Vertebrata</taxon>
        <taxon>Euteleostomi</taxon>
        <taxon>Actinopterygii</taxon>
        <taxon>Neopterygii</taxon>
        <taxon>Teleostei</taxon>
        <taxon>Neoteleostei</taxon>
        <taxon>Acanthomorphata</taxon>
        <taxon>Gobiaria</taxon>
        <taxon>Gobiiformes</taxon>
        <taxon>Gobioidei</taxon>
        <taxon>Gobiidae</taxon>
        <taxon>Gobionellinae</taxon>
        <taxon>Mugilogobius</taxon>
    </lineage>
</organism>
<dbReference type="Proteomes" id="UP001460270">
    <property type="component" value="Unassembled WGS sequence"/>
</dbReference>
<sequence>MDMQTLTVLVSVFCLFQTPHSPRILTVLVSVFLSLSDPHSPRLVSRLFVSTLTVLVSVFLSLSDPTVLVSSLGSSCLCFICVYVSFRPSQSSYPHSPRGCVLSVFLSLSDPHSPRVCVLSVFMSLSDPHSPRTLTVLVSVFYLCFCLFQTLTVLVPSQSSWLCFICVSVSFRPSQSSYPHSPRVCVSVSFRPLTVLVSSLGSSWLEQNLSQFLSLLLDFTSRSRSTGQFGQSSGERAQSSAVQLLSLTVAAHASAPDPSVPDAAADPKASSDLSSSHALVCVLLELGNLLLGLGSSAGPLLSDPSTALVDSVISSLLHPSAAVRLAAAWCLRCVAVAMPSQNAVLLDRCSERLTALKSSPEAVSGFGSAVCALVSAAQHHSLGLPQSRGKLNTTAWPAPEQRQAQHHSLGLPQSRGKMVLSLAEDLLRSAAQNSRISSETQVGWSSSFLSLR</sequence>
<feature type="transmembrane region" description="Helical" evidence="1">
    <location>
        <begin position="134"/>
        <end position="155"/>
    </location>
</feature>
<evidence type="ECO:0000313" key="2">
    <source>
        <dbReference type="EMBL" id="KAK7878936.1"/>
    </source>
</evidence>
<dbReference type="SUPFAM" id="SSF48371">
    <property type="entry name" value="ARM repeat"/>
    <property type="match status" value="1"/>
</dbReference>
<gene>
    <name evidence="2" type="ORF">WMY93_034219</name>
</gene>
<dbReference type="PANTHER" id="PTHR21663:SF0">
    <property type="entry name" value="HEAT REPEAT-CONTAINING PROTEIN 5B"/>
    <property type="match status" value="1"/>
</dbReference>
<dbReference type="GO" id="GO:0005794">
    <property type="term" value="C:Golgi apparatus"/>
    <property type="evidence" value="ECO:0007669"/>
    <property type="project" value="TreeGrafter"/>
</dbReference>
<accession>A0AAW0MQE3</accession>
<evidence type="ECO:0000313" key="3">
    <source>
        <dbReference type="Proteomes" id="UP001460270"/>
    </source>
</evidence>
<dbReference type="GO" id="GO:0005829">
    <property type="term" value="C:cytosol"/>
    <property type="evidence" value="ECO:0007669"/>
    <property type="project" value="GOC"/>
</dbReference>
<feature type="transmembrane region" description="Helical" evidence="1">
    <location>
        <begin position="44"/>
        <end position="62"/>
    </location>
</feature>
<dbReference type="PANTHER" id="PTHR21663">
    <property type="entry name" value="HYPOTHETICAL HEAT DOMAIN-CONTAINING"/>
    <property type="match status" value="1"/>
</dbReference>